<dbReference type="InterPro" id="IPR003661">
    <property type="entry name" value="HisK_dim/P_dom"/>
</dbReference>
<evidence type="ECO:0000256" key="2">
    <source>
        <dbReference type="ARBA" id="ARBA00012438"/>
    </source>
</evidence>
<dbReference type="SUPFAM" id="SSF55874">
    <property type="entry name" value="ATPase domain of HSP90 chaperone/DNA topoisomerase II/histidine kinase"/>
    <property type="match status" value="1"/>
</dbReference>
<dbReference type="CDD" id="cd17546">
    <property type="entry name" value="REC_hyHK_CKI1_RcsC-like"/>
    <property type="match status" value="1"/>
</dbReference>
<dbReference type="EC" id="2.7.13.3" evidence="2"/>
<dbReference type="InterPro" id="IPR011006">
    <property type="entry name" value="CheY-like_superfamily"/>
</dbReference>
<dbReference type="InterPro" id="IPR004358">
    <property type="entry name" value="Sig_transdc_His_kin-like_C"/>
</dbReference>
<dbReference type="PROSITE" id="PS50109">
    <property type="entry name" value="HIS_KIN"/>
    <property type="match status" value="1"/>
</dbReference>
<accession>A0A6P1SZR8</accession>
<dbReference type="SMART" id="SM00448">
    <property type="entry name" value="REC"/>
    <property type="match status" value="1"/>
</dbReference>
<comment type="catalytic activity">
    <reaction evidence="1">
        <text>ATP + protein L-histidine = ADP + protein N-phospho-L-histidine.</text>
        <dbReference type="EC" id="2.7.13.3"/>
    </reaction>
</comment>
<dbReference type="Pfam" id="PF00072">
    <property type="entry name" value="Response_reg"/>
    <property type="match status" value="1"/>
</dbReference>
<organism evidence="10 11">
    <name type="scientific">Algicella marina</name>
    <dbReference type="NCBI Taxonomy" id="2683284"/>
    <lineage>
        <taxon>Bacteria</taxon>
        <taxon>Pseudomonadati</taxon>
        <taxon>Pseudomonadota</taxon>
        <taxon>Alphaproteobacteria</taxon>
        <taxon>Rhodobacterales</taxon>
        <taxon>Paracoccaceae</taxon>
        <taxon>Algicella</taxon>
    </lineage>
</organism>
<dbReference type="SMART" id="SM00387">
    <property type="entry name" value="HATPase_c"/>
    <property type="match status" value="1"/>
</dbReference>
<feature type="modified residue" description="4-aspartylphosphate" evidence="5">
    <location>
        <position position="487"/>
    </location>
</feature>
<dbReference type="RefSeq" id="WP_161860308.1">
    <property type="nucleotide sequence ID" value="NZ_CP046620.1"/>
</dbReference>
<keyword evidence="6" id="KW-0175">Coiled coil</keyword>
<evidence type="ECO:0000256" key="7">
    <source>
        <dbReference type="SAM" id="Phobius"/>
    </source>
</evidence>
<evidence type="ECO:0000259" key="9">
    <source>
        <dbReference type="PROSITE" id="PS50110"/>
    </source>
</evidence>
<keyword evidence="11" id="KW-1185">Reference proteome</keyword>
<feature type="coiled-coil region" evidence="6">
    <location>
        <begin position="128"/>
        <end position="184"/>
    </location>
</feature>
<dbReference type="CDD" id="cd00082">
    <property type="entry name" value="HisKA"/>
    <property type="match status" value="1"/>
</dbReference>
<keyword evidence="4" id="KW-0902">Two-component regulatory system</keyword>
<keyword evidence="7" id="KW-1133">Transmembrane helix</keyword>
<keyword evidence="7" id="KW-0812">Transmembrane</keyword>
<dbReference type="AlphaFoldDB" id="A0A6P1SZR8"/>
<dbReference type="CDD" id="cd16922">
    <property type="entry name" value="HATPase_EvgS-ArcB-TorS-like"/>
    <property type="match status" value="1"/>
</dbReference>
<feature type="transmembrane region" description="Helical" evidence="7">
    <location>
        <begin position="93"/>
        <end position="113"/>
    </location>
</feature>
<keyword evidence="7" id="KW-0472">Membrane</keyword>
<dbReference type="GO" id="GO:0000155">
    <property type="term" value="F:phosphorelay sensor kinase activity"/>
    <property type="evidence" value="ECO:0007669"/>
    <property type="project" value="InterPro"/>
</dbReference>
<keyword evidence="3 5" id="KW-0597">Phosphoprotein</keyword>
<feature type="transmembrane region" description="Helical" evidence="7">
    <location>
        <begin position="62"/>
        <end position="87"/>
    </location>
</feature>
<dbReference type="InterPro" id="IPR001789">
    <property type="entry name" value="Sig_transdc_resp-reg_receiver"/>
</dbReference>
<dbReference type="InterPro" id="IPR036097">
    <property type="entry name" value="HisK_dim/P_sf"/>
</dbReference>
<dbReference type="SUPFAM" id="SSF47384">
    <property type="entry name" value="Homodimeric domain of signal transducing histidine kinase"/>
    <property type="match status" value="1"/>
</dbReference>
<evidence type="ECO:0000256" key="1">
    <source>
        <dbReference type="ARBA" id="ARBA00000085"/>
    </source>
</evidence>
<dbReference type="PRINTS" id="PR00344">
    <property type="entry name" value="BCTRLSENSOR"/>
</dbReference>
<dbReference type="Gene3D" id="1.10.287.130">
    <property type="match status" value="1"/>
</dbReference>
<feature type="domain" description="Response regulatory" evidence="9">
    <location>
        <begin position="438"/>
        <end position="555"/>
    </location>
</feature>
<dbReference type="Pfam" id="PF00512">
    <property type="entry name" value="HisKA"/>
    <property type="match status" value="1"/>
</dbReference>
<proteinExistence type="predicted"/>
<dbReference type="Gene3D" id="3.40.50.2300">
    <property type="match status" value="1"/>
</dbReference>
<evidence type="ECO:0000256" key="6">
    <source>
        <dbReference type="SAM" id="Coils"/>
    </source>
</evidence>
<dbReference type="SUPFAM" id="SSF52172">
    <property type="entry name" value="CheY-like"/>
    <property type="match status" value="1"/>
</dbReference>
<dbReference type="PROSITE" id="PS50110">
    <property type="entry name" value="RESPONSE_REGULATORY"/>
    <property type="match status" value="1"/>
</dbReference>
<evidence type="ECO:0000256" key="5">
    <source>
        <dbReference type="PROSITE-ProRule" id="PRU00169"/>
    </source>
</evidence>
<protein>
    <recommendedName>
        <fullName evidence="2">histidine kinase</fullName>
        <ecNumber evidence="2">2.7.13.3</ecNumber>
    </recommendedName>
</protein>
<dbReference type="Proteomes" id="UP000464495">
    <property type="component" value="Chromosome"/>
</dbReference>
<dbReference type="PANTHER" id="PTHR45339">
    <property type="entry name" value="HYBRID SIGNAL TRANSDUCTION HISTIDINE KINASE J"/>
    <property type="match status" value="1"/>
</dbReference>
<name>A0A6P1SZR8_9RHOB</name>
<dbReference type="Gene3D" id="3.30.565.10">
    <property type="entry name" value="Histidine kinase-like ATPase, C-terminal domain"/>
    <property type="match status" value="1"/>
</dbReference>
<dbReference type="FunFam" id="3.30.565.10:FF:000010">
    <property type="entry name" value="Sensor histidine kinase RcsC"/>
    <property type="match status" value="1"/>
</dbReference>
<dbReference type="SMART" id="SM00388">
    <property type="entry name" value="HisKA"/>
    <property type="match status" value="1"/>
</dbReference>
<dbReference type="Pfam" id="PF02518">
    <property type="entry name" value="HATPase_c"/>
    <property type="match status" value="1"/>
</dbReference>
<dbReference type="InterPro" id="IPR005467">
    <property type="entry name" value="His_kinase_dom"/>
</dbReference>
<dbReference type="KEGG" id="amaq:GO499_00325"/>
<dbReference type="InterPro" id="IPR036890">
    <property type="entry name" value="HATPase_C_sf"/>
</dbReference>
<gene>
    <name evidence="10" type="ORF">GO499_00325</name>
</gene>
<sequence length="564" mass="61627">MQTALWDILSAIGFLPYGQMLLERSDLFWVAVVAQGVTFLSCSTCAIILLHVAAQHKGAGYVVPVAVFAIFLVMLGFAEALLIAVLWAPVQTLSFIVQLVVAVLALTATIVLYRQAPRLLKLPTQADMDAKDRALAHEVEERAEAERKLRDSRSAADARLMDRVRDLEERNDALMKAQAETERSNIARSDLLATVSHEVRTPMNGVKGMLELLNADGMELASAEIVDRASEATDNLLTVINDILDHAKLESGRMTLLNQRFSPRAIMDGAVSLMEAKALQKGLTLSATVSPDVPEMLIGDGARLRQVLLNLIGNAVKFTEAGRVDVRMAHDEVARDECRIDISVRDTGIGIERELQKQLFKQFFKGDASVTRRYGGAGLGLAISNQLVRLMGGRIDVTSEPGQGSAFRFSVRCRIDSAPQRASVNDSVLPSAVVQPLRVLVAEDNETNRFHLQHLLRRAGHEVDVVENGVMAIAAAEEKKYDLILMDIFMPEMDGTMAAQAIRSMEGLSAETPIVAITANAMVGDREHYMSKGMDEYIAKPIDANTLFSAIWRALGGRDSQAPA</sequence>
<dbReference type="EMBL" id="CP046620">
    <property type="protein sequence ID" value="QHQ33732.1"/>
    <property type="molecule type" value="Genomic_DNA"/>
</dbReference>
<feature type="domain" description="Histidine kinase" evidence="8">
    <location>
        <begin position="194"/>
        <end position="415"/>
    </location>
</feature>
<dbReference type="PANTHER" id="PTHR45339:SF3">
    <property type="entry name" value="HISTIDINE KINASE"/>
    <property type="match status" value="1"/>
</dbReference>
<evidence type="ECO:0000256" key="4">
    <source>
        <dbReference type="ARBA" id="ARBA00023012"/>
    </source>
</evidence>
<evidence type="ECO:0000259" key="8">
    <source>
        <dbReference type="PROSITE" id="PS50109"/>
    </source>
</evidence>
<evidence type="ECO:0000256" key="3">
    <source>
        <dbReference type="ARBA" id="ARBA00022553"/>
    </source>
</evidence>
<feature type="transmembrane region" description="Helical" evidence="7">
    <location>
        <begin position="27"/>
        <end position="50"/>
    </location>
</feature>
<evidence type="ECO:0000313" key="10">
    <source>
        <dbReference type="EMBL" id="QHQ33732.1"/>
    </source>
</evidence>
<evidence type="ECO:0000313" key="11">
    <source>
        <dbReference type="Proteomes" id="UP000464495"/>
    </source>
</evidence>
<reference evidence="10 11" key="1">
    <citation type="submission" date="2019-12" db="EMBL/GenBank/DDBJ databases">
        <title>Complete genome sequence of Algicella marina strain 9Alg 56(T) isolated from the red alga Tichocarpus crinitus.</title>
        <authorList>
            <person name="Kim S.-G."/>
            <person name="Nedashkovskaya O.I."/>
        </authorList>
    </citation>
    <scope>NUCLEOTIDE SEQUENCE [LARGE SCALE GENOMIC DNA]</scope>
    <source>
        <strain evidence="10 11">9Alg 56</strain>
    </source>
</reference>
<dbReference type="InterPro" id="IPR003594">
    <property type="entry name" value="HATPase_dom"/>
</dbReference>